<dbReference type="OrthoDB" id="7537227at2759"/>
<dbReference type="PROSITE" id="PS50176">
    <property type="entry name" value="ARM_REPEAT"/>
    <property type="match status" value="1"/>
</dbReference>
<feature type="region of interest" description="Disordered" evidence="2">
    <location>
        <begin position="54"/>
        <end position="73"/>
    </location>
</feature>
<gene>
    <name evidence="4" type="ORF">SI8410_13017968</name>
</gene>
<dbReference type="InterPro" id="IPR016024">
    <property type="entry name" value="ARM-type_fold"/>
</dbReference>
<dbReference type="Pfam" id="PF25598">
    <property type="entry name" value="ARM_PUB"/>
    <property type="match status" value="1"/>
</dbReference>
<evidence type="ECO:0000259" key="3">
    <source>
        <dbReference type="Pfam" id="PF25598"/>
    </source>
</evidence>
<dbReference type="AlphaFoldDB" id="A0A7I8LBQ9"/>
<protein>
    <recommendedName>
        <fullName evidence="3">U-box domain-containing protein</fullName>
    </recommendedName>
</protein>
<dbReference type="Gene3D" id="1.25.10.10">
    <property type="entry name" value="Leucine-rich Repeat Variant"/>
    <property type="match status" value="2"/>
</dbReference>
<evidence type="ECO:0000313" key="4">
    <source>
        <dbReference type="EMBL" id="CAA7407290.1"/>
    </source>
</evidence>
<dbReference type="EMBL" id="LR746276">
    <property type="protein sequence ID" value="CAA7407290.1"/>
    <property type="molecule type" value="Genomic_DNA"/>
</dbReference>
<sequence>MGKFDENSGRSVVELSGKSAGGGGGTLFSAAALGRKLIGVLMCGGVYRSCGRGKRGKGKWRGDVGPAPPLPTESKMEMRFERLWEVLESEMSDLELDEMCATEEETRRRTEALAELQGVVRRLHSYEGAGISERDALRKEAAMELRRLAKDDAAARETLAMLGAIPPLVEMLDSDEVGLQVASLYALLNLGIGNNANKSAIVAVGAVHKMVKIIGRGSVPWSVSEAVVANFLALSALDANKHLIGSSGAVPFLVETFRVVDPLHAQARLDAIRALFNLAIAPENVPCLVDAGLVPDLLAAIGDMSVSEKVLPVLSSVVSTVEGRTAVIRTPEAFHILVDVLNWSDSPRCQEEAAYVLMVMVHKSYSDRTGMIEAGIVSSLLELTLVGTALAQKRAAGILECLRAEGEEQISEGFPGAPAVAAPLTGTRAEGGPPETTVEEEPGMCEERRAVNQLVQQSMLDTTRRILRRANLPPDLSPSGNLCAPSVHSTVSKSLPF</sequence>
<name>A0A7I8LBQ9_SPIIN</name>
<evidence type="ECO:0000313" key="5">
    <source>
        <dbReference type="Proteomes" id="UP000663760"/>
    </source>
</evidence>
<dbReference type="SUPFAM" id="SSF48371">
    <property type="entry name" value="ARM repeat"/>
    <property type="match status" value="1"/>
</dbReference>
<dbReference type="Proteomes" id="UP000663760">
    <property type="component" value="Chromosome 13"/>
</dbReference>
<dbReference type="InterPro" id="IPR058678">
    <property type="entry name" value="ARM_PUB"/>
</dbReference>
<proteinExistence type="predicted"/>
<keyword evidence="5" id="KW-1185">Reference proteome</keyword>
<dbReference type="PANTHER" id="PTHR46700:SF1">
    <property type="entry name" value="ARM REPEAT SUPERFAMILY PROTEIN"/>
    <property type="match status" value="1"/>
</dbReference>
<feature type="domain" description="U-box" evidence="3">
    <location>
        <begin position="131"/>
        <end position="394"/>
    </location>
</feature>
<dbReference type="InterPro" id="IPR000225">
    <property type="entry name" value="Armadillo"/>
</dbReference>
<evidence type="ECO:0000256" key="1">
    <source>
        <dbReference type="PROSITE-ProRule" id="PRU00259"/>
    </source>
</evidence>
<evidence type="ECO:0000256" key="2">
    <source>
        <dbReference type="SAM" id="MobiDB-lite"/>
    </source>
</evidence>
<dbReference type="SMART" id="SM00185">
    <property type="entry name" value="ARM"/>
    <property type="match status" value="5"/>
</dbReference>
<accession>A0A7I8LBQ9</accession>
<feature type="repeat" description="ARM" evidence="1">
    <location>
        <begin position="163"/>
        <end position="205"/>
    </location>
</feature>
<dbReference type="InterPro" id="IPR011989">
    <property type="entry name" value="ARM-like"/>
</dbReference>
<organism evidence="4 5">
    <name type="scientific">Spirodela intermedia</name>
    <name type="common">Intermediate duckweed</name>
    <dbReference type="NCBI Taxonomy" id="51605"/>
    <lineage>
        <taxon>Eukaryota</taxon>
        <taxon>Viridiplantae</taxon>
        <taxon>Streptophyta</taxon>
        <taxon>Embryophyta</taxon>
        <taxon>Tracheophyta</taxon>
        <taxon>Spermatophyta</taxon>
        <taxon>Magnoliopsida</taxon>
        <taxon>Liliopsida</taxon>
        <taxon>Araceae</taxon>
        <taxon>Lemnoideae</taxon>
        <taxon>Spirodela</taxon>
    </lineage>
</organism>
<reference evidence="4" key="1">
    <citation type="submission" date="2020-02" db="EMBL/GenBank/DDBJ databases">
        <authorList>
            <person name="Scholz U."/>
            <person name="Mascher M."/>
            <person name="Fiebig A."/>
        </authorList>
    </citation>
    <scope>NUCLEOTIDE SEQUENCE</scope>
</reference>
<dbReference type="PANTHER" id="PTHR46700">
    <property type="entry name" value="ARM REPEAT SUPERFAMILY PROTEIN"/>
    <property type="match status" value="1"/>
</dbReference>